<proteinExistence type="inferred from homology"/>
<name>A0ABD3N1V5_9STRA</name>
<evidence type="ECO:0000313" key="8">
    <source>
        <dbReference type="EMBL" id="KAL3770079.1"/>
    </source>
</evidence>
<dbReference type="Gene3D" id="2.40.50.140">
    <property type="entry name" value="Nucleic acid-binding proteins"/>
    <property type="match status" value="1"/>
</dbReference>
<accession>A0ABD3N1V5</accession>
<organism evidence="8 9">
    <name type="scientific">Stephanodiscus triporus</name>
    <dbReference type="NCBI Taxonomy" id="2934178"/>
    <lineage>
        <taxon>Eukaryota</taxon>
        <taxon>Sar</taxon>
        <taxon>Stramenopiles</taxon>
        <taxon>Ochrophyta</taxon>
        <taxon>Bacillariophyta</taxon>
        <taxon>Coscinodiscophyceae</taxon>
        <taxon>Thalassiosirophycidae</taxon>
        <taxon>Stephanodiscales</taxon>
        <taxon>Stephanodiscaceae</taxon>
        <taxon>Stephanodiscus</taxon>
    </lineage>
</organism>
<keyword evidence="3" id="KW-0547">Nucleotide-binding</keyword>
<dbReference type="PANTHER" id="PTHR45997:SF1">
    <property type="entry name" value="DNA LIGASE 4"/>
    <property type="match status" value="1"/>
</dbReference>
<gene>
    <name evidence="8" type="ORF">ACHAW5_003455</name>
</gene>
<dbReference type="InterPro" id="IPR029710">
    <property type="entry name" value="LIG4"/>
</dbReference>
<dbReference type="SUPFAM" id="SSF50249">
    <property type="entry name" value="Nucleic acid-binding proteins"/>
    <property type="match status" value="1"/>
</dbReference>
<evidence type="ECO:0000256" key="1">
    <source>
        <dbReference type="ARBA" id="ARBA00007572"/>
    </source>
</evidence>
<keyword evidence="2" id="KW-0436">Ligase</keyword>
<dbReference type="PROSITE" id="PS50160">
    <property type="entry name" value="DNA_LIGASE_A3"/>
    <property type="match status" value="1"/>
</dbReference>
<feature type="compositionally biased region" description="Basic and acidic residues" evidence="6">
    <location>
        <begin position="104"/>
        <end position="113"/>
    </location>
</feature>
<dbReference type="InterPro" id="IPR036599">
    <property type="entry name" value="DNA_ligase_N_sf"/>
</dbReference>
<comment type="caution">
    <text evidence="8">The sequence shown here is derived from an EMBL/GenBank/DDBJ whole genome shotgun (WGS) entry which is preliminary data.</text>
</comment>
<dbReference type="Pfam" id="PF04675">
    <property type="entry name" value="DNA_ligase_A_N"/>
    <property type="match status" value="1"/>
</dbReference>
<sequence length="1466" mass="165182">MSEPSPAVNSLARDDTIVDGRQNSTFYILANSPHPILDGVVDEHNAKSDRNIGNGTARDFVDGGDLPPTRSYYPSCSEFVRAKRNRDADATDADVAGGGDDGPDLGRRAEMRKTTMHHHREIREGRDNLSEDEEMQRDYAVDEGNDEMPTLETYVPREPCYEKANAILFVQVCQRLEYLWKVRLNKRGIMTKQKKLECLLPDALKKYLDGGSPFPYLRLILAEHDSTRPHTGLKEARIAETWARAMGCDKGSEAYKQLTGFKNSTIIKNSYSVGDLSCVVQDVMAERMPAGGSKLTVGEVNEWLDVLVEIVKDKFGMAVEDRAEKSAWRRSLEKAVASRKAAKKQDQYAILVEKLIDKNMSPVEHKFIVRIILQRIHVGINLREILGYMNAHAMDIHYSSNSLKELCSRLSDPEYVRLLKATVDKNAKEIMESNRQIWMTPSNLPAVLQNTISPMLSRRTSFQTFLKEIAHRHNQLDKALPAESPAKSCLAIKHPAFACEIKVCWLAVIVLLHEPPPLTQTYPCCTQMDGERDLVHIKRGIVTIQTRNGTWYSPLYSPAIGPSLRAAIAGYDVDVILDGEMIAWDGIENRPIPFGSNRTVAEMNRNQRSRDGTQDIRDMGLHKNETDINVMTIAKDKAFKEMNKSSTSMDMSATTNVAPWGICSKRYWLQYVIFDILYVDGPGAKDLLSKARNLFGKDDMIQTGSLINMDCMQRKCILYHLIKPQENVVEHIRSVIIRSDGTKMDAADYFLGNCGLEYGMTPCELDSIYLALCDKSGTTKFDTQRCGKTYEEIEIRRSLELESLYNQIVERGGQEGLIFKDLASPYYLGAKSRSLGYWWKLKPDYDASGAVADIDLLVLGGRYAEAMDRRGLLSSLVVGCLSTEHRYGGHSAKYMVVTKVNFAKETENVLKELTGFQRADESGGFRLGKWFESDEVPDFISSESYQRGFVRDELGWKPEKKDRPNVWIRPEDSFVVTINSAELQMSHSMQAGFTLRFPRITKVRGAGSEDPKNPDDVADWSQLHTLFIEQEENRQEEVSFGSQHQQTSRFLTAKQLLLSRKQTAAKKTRKQTTEVTKFHIPVAGASISSVLDGYSFCVLPGSYCLENDAFTAAQAEEKCWATEAKLVKSREDVIRFIQSHGGTCQLTVHKGTDFVLGGTATDASVSNLRTLIEKTDKNGTAKREADARRLLELGGVIKWSFVYSIVCNFLMNLDDDAAGYRRHIKKDWPSLAYPRRSDFLVVSDAAKASLQSTEDDYGLRVDEVAESLDFVRALEEVGRQRRKAIKIGDAVPWQVHALNNFDEHERWIFGGKVQKLWPYKHDDADDSMCILYPDLFADLGFEEKGDANKEALDFSESPRWKDVMESKSLGMVAATLPLAKALGAIVTPHLHSGVTHILCDLNRRCILKWSSMHPVSIYSDAKSGSRLHERLISLEEMSAPDWPGVLLVSPVWLEEKWNEEMNSMPT</sequence>
<dbReference type="InterPro" id="IPR012310">
    <property type="entry name" value="DNA_ligase_ATP-dep_cent"/>
</dbReference>
<evidence type="ECO:0000256" key="2">
    <source>
        <dbReference type="ARBA" id="ARBA00022598"/>
    </source>
</evidence>
<comment type="similarity">
    <text evidence="1">Belongs to the ATP-dependent DNA ligase family.</text>
</comment>
<dbReference type="Gene3D" id="3.30.470.30">
    <property type="entry name" value="DNA ligase/mRNA capping enzyme"/>
    <property type="match status" value="1"/>
</dbReference>
<keyword evidence="5" id="KW-0539">Nucleus</keyword>
<evidence type="ECO:0000313" key="9">
    <source>
        <dbReference type="Proteomes" id="UP001530315"/>
    </source>
</evidence>
<dbReference type="Pfam" id="PF01068">
    <property type="entry name" value="DNA_ligase_A_M"/>
    <property type="match status" value="1"/>
</dbReference>
<evidence type="ECO:0000259" key="7">
    <source>
        <dbReference type="PROSITE" id="PS50160"/>
    </source>
</evidence>
<evidence type="ECO:0000256" key="3">
    <source>
        <dbReference type="ARBA" id="ARBA00022741"/>
    </source>
</evidence>
<evidence type="ECO:0000256" key="4">
    <source>
        <dbReference type="ARBA" id="ARBA00022840"/>
    </source>
</evidence>
<keyword evidence="4" id="KW-0067">ATP-binding</keyword>
<dbReference type="GO" id="GO:0005524">
    <property type="term" value="F:ATP binding"/>
    <property type="evidence" value="ECO:0007669"/>
    <property type="project" value="UniProtKB-KW"/>
</dbReference>
<dbReference type="Proteomes" id="UP001530315">
    <property type="component" value="Unassembled WGS sequence"/>
</dbReference>
<dbReference type="PANTHER" id="PTHR45997">
    <property type="entry name" value="DNA LIGASE 4"/>
    <property type="match status" value="1"/>
</dbReference>
<keyword evidence="9" id="KW-1185">Reference proteome</keyword>
<feature type="region of interest" description="Disordered" evidence="6">
    <location>
        <begin position="85"/>
        <end position="133"/>
    </location>
</feature>
<dbReference type="Gene3D" id="1.10.3260.10">
    <property type="entry name" value="DNA ligase, ATP-dependent, N-terminal domain"/>
    <property type="match status" value="1"/>
</dbReference>
<dbReference type="InterPro" id="IPR012308">
    <property type="entry name" value="DNA_ligase_ATP-dep_N"/>
</dbReference>
<feature type="domain" description="ATP-dependent DNA ligase family profile" evidence="7">
    <location>
        <begin position="813"/>
        <end position="882"/>
    </location>
</feature>
<evidence type="ECO:0000256" key="6">
    <source>
        <dbReference type="SAM" id="MobiDB-lite"/>
    </source>
</evidence>
<protein>
    <recommendedName>
        <fullName evidence="7">ATP-dependent DNA ligase family profile domain-containing protein</fullName>
    </recommendedName>
</protein>
<dbReference type="EMBL" id="JALLAZ020001638">
    <property type="protein sequence ID" value="KAL3770079.1"/>
    <property type="molecule type" value="Genomic_DNA"/>
</dbReference>
<evidence type="ECO:0000256" key="5">
    <source>
        <dbReference type="ARBA" id="ARBA00023242"/>
    </source>
</evidence>
<dbReference type="InterPro" id="IPR012340">
    <property type="entry name" value="NA-bd_OB-fold"/>
</dbReference>
<reference evidence="8 9" key="1">
    <citation type="submission" date="2024-10" db="EMBL/GenBank/DDBJ databases">
        <title>Updated reference genomes for cyclostephanoid diatoms.</title>
        <authorList>
            <person name="Roberts W.R."/>
            <person name="Alverson A.J."/>
        </authorList>
    </citation>
    <scope>NUCLEOTIDE SEQUENCE [LARGE SCALE GENOMIC DNA]</scope>
    <source>
        <strain evidence="8 9">AJA276-08</strain>
    </source>
</reference>
<dbReference type="SUPFAM" id="SSF56091">
    <property type="entry name" value="DNA ligase/mRNA capping enzyme, catalytic domain"/>
    <property type="match status" value="1"/>
</dbReference>
<dbReference type="GO" id="GO:0016874">
    <property type="term" value="F:ligase activity"/>
    <property type="evidence" value="ECO:0007669"/>
    <property type="project" value="UniProtKB-KW"/>
</dbReference>